<dbReference type="Proteomes" id="UP000321947">
    <property type="component" value="Unassembled WGS sequence"/>
</dbReference>
<evidence type="ECO:0000313" key="4">
    <source>
        <dbReference type="Proteomes" id="UP000321393"/>
    </source>
</evidence>
<dbReference type="EMBL" id="SSTE01019181">
    <property type="protein sequence ID" value="KAA0036890.1"/>
    <property type="molecule type" value="Genomic_DNA"/>
</dbReference>
<sequence length="88" mass="10211">MVRTLQEGIMKSQTGGVVTMERKMREKEDEDTDDSEDDNDMNAFTKCITEIDCGDESECSEENCDEELTFEELKVLWKEDYEAKAIQK</sequence>
<dbReference type="Proteomes" id="UP000321393">
    <property type="component" value="Unassembled WGS sequence"/>
</dbReference>
<dbReference type="AlphaFoldDB" id="A0A5A7T0K5"/>
<gene>
    <name evidence="3" type="ORF">E5676_scaffold549G00320</name>
    <name evidence="2" type="ORF">E6C27_scaffold1480G00110</name>
</gene>
<protein>
    <submittedName>
        <fullName evidence="2">Uncharacterized protein</fullName>
    </submittedName>
</protein>
<proteinExistence type="predicted"/>
<feature type="region of interest" description="Disordered" evidence="1">
    <location>
        <begin position="1"/>
        <end position="41"/>
    </location>
</feature>
<reference evidence="4 5" key="1">
    <citation type="submission" date="2019-08" db="EMBL/GenBank/DDBJ databases">
        <title>Draft genome sequences of two oriental melons (Cucumis melo L. var makuwa).</title>
        <authorList>
            <person name="Kwon S.-Y."/>
        </authorList>
    </citation>
    <scope>NUCLEOTIDE SEQUENCE [LARGE SCALE GENOMIC DNA]</scope>
    <source>
        <strain evidence="5">cv. Chang Bougi</strain>
        <strain evidence="4">cv. SW 3</strain>
        <tissue evidence="2">Leaf</tissue>
    </source>
</reference>
<evidence type="ECO:0000313" key="2">
    <source>
        <dbReference type="EMBL" id="KAA0036890.1"/>
    </source>
</evidence>
<evidence type="ECO:0000313" key="3">
    <source>
        <dbReference type="EMBL" id="TYJ96681.1"/>
    </source>
</evidence>
<dbReference type="EMBL" id="SSTD01019280">
    <property type="protein sequence ID" value="TYJ96681.1"/>
    <property type="molecule type" value="Genomic_DNA"/>
</dbReference>
<accession>A0A5A7T0K5</accession>
<evidence type="ECO:0000313" key="5">
    <source>
        <dbReference type="Proteomes" id="UP000321947"/>
    </source>
</evidence>
<organism evidence="2 4">
    <name type="scientific">Cucumis melo var. makuwa</name>
    <name type="common">Oriental melon</name>
    <dbReference type="NCBI Taxonomy" id="1194695"/>
    <lineage>
        <taxon>Eukaryota</taxon>
        <taxon>Viridiplantae</taxon>
        <taxon>Streptophyta</taxon>
        <taxon>Embryophyta</taxon>
        <taxon>Tracheophyta</taxon>
        <taxon>Spermatophyta</taxon>
        <taxon>Magnoliopsida</taxon>
        <taxon>eudicotyledons</taxon>
        <taxon>Gunneridae</taxon>
        <taxon>Pentapetalae</taxon>
        <taxon>rosids</taxon>
        <taxon>fabids</taxon>
        <taxon>Cucurbitales</taxon>
        <taxon>Cucurbitaceae</taxon>
        <taxon>Benincaseae</taxon>
        <taxon>Cucumis</taxon>
    </lineage>
</organism>
<comment type="caution">
    <text evidence="2">The sequence shown here is derived from an EMBL/GenBank/DDBJ whole genome shotgun (WGS) entry which is preliminary data.</text>
</comment>
<evidence type="ECO:0000256" key="1">
    <source>
        <dbReference type="SAM" id="MobiDB-lite"/>
    </source>
</evidence>
<name>A0A5A7T0K5_CUCMM</name>
<feature type="compositionally biased region" description="Acidic residues" evidence="1">
    <location>
        <begin position="28"/>
        <end position="40"/>
    </location>
</feature>